<evidence type="ECO:0000256" key="1">
    <source>
        <dbReference type="ARBA" id="ARBA00010702"/>
    </source>
</evidence>
<keyword evidence="3" id="KW-0479">Metal-binding</keyword>
<evidence type="ECO:0000313" key="6">
    <source>
        <dbReference type="Proteomes" id="UP000241346"/>
    </source>
</evidence>
<dbReference type="AlphaFoldDB" id="A0A2T3NK18"/>
<dbReference type="PANTHER" id="PTHR16222:SF24">
    <property type="entry name" value="ADP-RIBOSYLHYDROLASE ARH3"/>
    <property type="match status" value="1"/>
</dbReference>
<gene>
    <name evidence="5" type="ORF">C9J01_01895</name>
</gene>
<proteinExistence type="inferred from homology"/>
<name>A0A2T3NK18_9GAMM</name>
<dbReference type="SUPFAM" id="SSF101478">
    <property type="entry name" value="ADP-ribosylglycohydrolase"/>
    <property type="match status" value="1"/>
</dbReference>
<dbReference type="InterPro" id="IPR022742">
    <property type="entry name" value="Hydrolase_4"/>
</dbReference>
<feature type="binding site" evidence="3">
    <location>
        <position position="249"/>
    </location>
    <ligand>
        <name>Mg(2+)</name>
        <dbReference type="ChEBI" id="CHEBI:18420"/>
        <label>1</label>
    </ligand>
</feature>
<evidence type="ECO:0000256" key="2">
    <source>
        <dbReference type="ARBA" id="ARBA00022801"/>
    </source>
</evidence>
<reference evidence="5 6" key="1">
    <citation type="submission" date="2018-03" db="EMBL/GenBank/DDBJ databases">
        <title>Whole genome sequencing of Histamine producing bacteria.</title>
        <authorList>
            <person name="Butler K."/>
        </authorList>
    </citation>
    <scope>NUCLEOTIDE SEQUENCE [LARGE SCALE GENOMIC DNA]</scope>
    <source>
        <strain evidence="5 6">DSM 19138</strain>
    </source>
</reference>
<dbReference type="InterPro" id="IPR029058">
    <property type="entry name" value="AB_hydrolase_fold"/>
</dbReference>
<feature type="domain" description="Serine aminopeptidase S33" evidence="4">
    <location>
        <begin position="333"/>
        <end position="426"/>
    </location>
</feature>
<sequence>MAIFTTAALAADALALGPHWIYNPSKLKRLYPNGVYALTDPKSAYHPNRRAGQLTHYGDQIAVFRQYLEIQGVFNEQTWREHWLGAMVGYDGYLDGATKQSLKNAGYGSDSNDLAGASRLAPLLDLNLPLEATIQAAREQTSITHSPQCVADAAELFVRMVFSIQQGNSFSEACEMSINEGSYTELEPERHFLKVKQCLKSGEQPVEVATQMGTTCHTPEAFPLTLYFALQFDDNFADCLSENALVGGDSAARGIILSLLFAARDGDVGSAIYQQLTDTPRESVTFTPGTHQVSVLHQGKHFAATLDIPNDVPKAFILFAHCFTCGKDFLPEKRLCQALAKHGFATLRIDFSGVGGSGGEFVDTSFLTNVEDLGIAASWMSEQGMDISALVGHSLGGTASLAVAGQLPSVKAVITIGSPFEPKHILHLFEDHIDKIKENGQASVMLAGRPFTIGERFLSDLKQLDQRGRLGSLKGVNSLVIHVPDDDTVDIKNAGYIYSALPQPKSFLALQGADHLLQNKSDVEYVAKMASIWLERALNSEPKV</sequence>
<evidence type="ECO:0000259" key="4">
    <source>
        <dbReference type="Pfam" id="PF12146"/>
    </source>
</evidence>
<accession>A0A2T3NK18</accession>
<keyword evidence="2" id="KW-0378">Hydrolase</keyword>
<comment type="similarity">
    <text evidence="1">Belongs to the ADP-ribosylglycohydrolase family.</text>
</comment>
<dbReference type="InterPro" id="IPR036705">
    <property type="entry name" value="Ribosyl_crysJ1_sf"/>
</dbReference>
<dbReference type="Proteomes" id="UP000241346">
    <property type="component" value="Unassembled WGS sequence"/>
</dbReference>
<dbReference type="EMBL" id="PYMB01000001">
    <property type="protein sequence ID" value="PSW15792.1"/>
    <property type="molecule type" value="Genomic_DNA"/>
</dbReference>
<dbReference type="Gene3D" id="3.40.50.1820">
    <property type="entry name" value="alpha/beta hydrolase"/>
    <property type="match status" value="1"/>
</dbReference>
<dbReference type="Pfam" id="PF03747">
    <property type="entry name" value="ADP_ribosyl_GH"/>
    <property type="match status" value="1"/>
</dbReference>
<protein>
    <recommendedName>
        <fullName evidence="4">Serine aminopeptidase S33 domain-containing protein</fullName>
    </recommendedName>
</protein>
<dbReference type="PANTHER" id="PTHR16222">
    <property type="entry name" value="ADP-RIBOSYLGLYCOHYDROLASE"/>
    <property type="match status" value="1"/>
</dbReference>
<dbReference type="RefSeq" id="WP_107296410.1">
    <property type="nucleotide sequence ID" value="NZ_PYMB01000001.1"/>
</dbReference>
<dbReference type="InterPro" id="IPR050792">
    <property type="entry name" value="ADP-ribosylglycohydrolase"/>
</dbReference>
<dbReference type="InterPro" id="IPR005502">
    <property type="entry name" value="Ribosyl_crysJ1"/>
</dbReference>
<keyword evidence="3" id="KW-0460">Magnesium</keyword>
<dbReference type="SUPFAM" id="SSF53474">
    <property type="entry name" value="alpha/beta-Hydrolases"/>
    <property type="match status" value="1"/>
</dbReference>
<organism evidence="5 6">
    <name type="scientific">Photobacterium rosenbergii</name>
    <dbReference type="NCBI Taxonomy" id="294936"/>
    <lineage>
        <taxon>Bacteria</taxon>
        <taxon>Pseudomonadati</taxon>
        <taxon>Pseudomonadota</taxon>
        <taxon>Gammaproteobacteria</taxon>
        <taxon>Vibrionales</taxon>
        <taxon>Vibrionaceae</taxon>
        <taxon>Photobacterium</taxon>
    </lineage>
</organism>
<dbReference type="OrthoDB" id="9789573at2"/>
<dbReference type="GO" id="GO:0016787">
    <property type="term" value="F:hydrolase activity"/>
    <property type="evidence" value="ECO:0007669"/>
    <property type="project" value="UniProtKB-KW"/>
</dbReference>
<comment type="caution">
    <text evidence="5">The sequence shown here is derived from an EMBL/GenBank/DDBJ whole genome shotgun (WGS) entry which is preliminary data.</text>
</comment>
<evidence type="ECO:0000313" key="5">
    <source>
        <dbReference type="EMBL" id="PSW15792.1"/>
    </source>
</evidence>
<evidence type="ECO:0000256" key="3">
    <source>
        <dbReference type="PIRSR" id="PIRSR605502-1"/>
    </source>
</evidence>
<dbReference type="Pfam" id="PF12146">
    <property type="entry name" value="Hydrolase_4"/>
    <property type="match status" value="1"/>
</dbReference>
<dbReference type="Gene3D" id="1.10.4080.10">
    <property type="entry name" value="ADP-ribosylation/Crystallin J1"/>
    <property type="match status" value="1"/>
</dbReference>
<comment type="cofactor">
    <cofactor evidence="3">
        <name>Mg(2+)</name>
        <dbReference type="ChEBI" id="CHEBI:18420"/>
    </cofactor>
    <text evidence="3">Binds 2 magnesium ions per subunit.</text>
</comment>